<dbReference type="EMBL" id="CP127173">
    <property type="protein sequence ID" value="WIV57294.1"/>
    <property type="molecule type" value="Genomic_DNA"/>
</dbReference>
<organism evidence="1 2">
    <name type="scientific">Amycolatopsis nalaikhensis</name>
    <dbReference type="NCBI Taxonomy" id="715472"/>
    <lineage>
        <taxon>Bacteria</taxon>
        <taxon>Bacillati</taxon>
        <taxon>Actinomycetota</taxon>
        <taxon>Actinomycetes</taxon>
        <taxon>Pseudonocardiales</taxon>
        <taxon>Pseudonocardiaceae</taxon>
        <taxon>Amycolatopsis</taxon>
    </lineage>
</organism>
<protein>
    <recommendedName>
        <fullName evidence="3">Transposase</fullName>
    </recommendedName>
</protein>
<proteinExistence type="predicted"/>
<evidence type="ECO:0000313" key="1">
    <source>
        <dbReference type="EMBL" id="WIV57294.1"/>
    </source>
</evidence>
<evidence type="ECO:0000313" key="2">
    <source>
        <dbReference type="Proteomes" id="UP001227101"/>
    </source>
</evidence>
<name>A0ABY8XNS2_9PSEU</name>
<dbReference type="RefSeq" id="WP_285454541.1">
    <property type="nucleotide sequence ID" value="NZ_CP127173.1"/>
</dbReference>
<accession>A0ABY8XNS2</accession>
<keyword evidence="2" id="KW-1185">Reference proteome</keyword>
<gene>
    <name evidence="1" type="ORF">QP939_00915</name>
</gene>
<sequence length="45" mass="4814">MQIMRAGTESQQARAAEVLNDARRSLYGILGEDEDESSSGEAAAE</sequence>
<reference evidence="1 2" key="1">
    <citation type="submission" date="2023-06" db="EMBL/GenBank/DDBJ databases">
        <authorList>
            <person name="Oyuntsetseg B."/>
            <person name="Kim S.B."/>
        </authorList>
    </citation>
    <scope>NUCLEOTIDE SEQUENCE [LARGE SCALE GENOMIC DNA]</scope>
    <source>
        <strain evidence="1 2">2-2</strain>
    </source>
</reference>
<dbReference type="Proteomes" id="UP001227101">
    <property type="component" value="Chromosome"/>
</dbReference>
<evidence type="ECO:0008006" key="3">
    <source>
        <dbReference type="Google" id="ProtNLM"/>
    </source>
</evidence>